<reference evidence="1" key="1">
    <citation type="submission" date="2017-05" db="UniProtKB">
        <authorList>
            <consortium name="EnsemblMetazoa"/>
        </authorList>
    </citation>
    <scope>IDENTIFICATION</scope>
</reference>
<evidence type="ECO:0000313" key="1">
    <source>
        <dbReference type="EnsemblMetazoa" id="Aqu2.1.40076_001"/>
    </source>
</evidence>
<evidence type="ECO:0008006" key="2">
    <source>
        <dbReference type="Google" id="ProtNLM"/>
    </source>
</evidence>
<sequence>MHRDSKSKDNFVHKVINHFADDHRQVFFFSDVSHLLKTTRNCLANSYAHKKSRQLWCNGSPLSWQPIMELYEKNKGQISPAGGGLFKVKLKYEHVHLNLEKHELKKYCYPYRTANDDRLKWLAVDFIGYLDNWNKSVMERDGFSEEEKKKMFT</sequence>
<dbReference type="EnsemblMetazoa" id="Aqu2.1.40076_001">
    <property type="protein sequence ID" value="Aqu2.1.40076_001"/>
    <property type="gene ID" value="Aqu2.1.40076"/>
</dbReference>
<protein>
    <recommendedName>
        <fullName evidence="2">Transposable element P transposase</fullName>
    </recommendedName>
</protein>
<proteinExistence type="predicted"/>
<accession>A0A1X7VIA3</accession>
<dbReference type="AlphaFoldDB" id="A0A1X7VIA3"/>
<name>A0A1X7VIA3_AMPQE</name>
<organism evidence="1">
    <name type="scientific">Amphimedon queenslandica</name>
    <name type="common">Sponge</name>
    <dbReference type="NCBI Taxonomy" id="400682"/>
    <lineage>
        <taxon>Eukaryota</taxon>
        <taxon>Metazoa</taxon>
        <taxon>Porifera</taxon>
        <taxon>Demospongiae</taxon>
        <taxon>Heteroscleromorpha</taxon>
        <taxon>Haplosclerida</taxon>
        <taxon>Niphatidae</taxon>
        <taxon>Amphimedon</taxon>
    </lineage>
</organism>
<dbReference type="InParanoid" id="A0A1X7VIA3"/>